<dbReference type="SUPFAM" id="SSF55874">
    <property type="entry name" value="ATPase domain of HSP90 chaperone/DNA topoisomerase II/histidine kinase"/>
    <property type="match status" value="1"/>
</dbReference>
<reference evidence="10 11" key="1">
    <citation type="submission" date="2019-02" db="EMBL/GenBank/DDBJ databases">
        <title>Flavobacterium sp. RD-2-33 isolated from forest soil.</title>
        <authorList>
            <person name="Chaudhary D.K."/>
        </authorList>
    </citation>
    <scope>NUCLEOTIDE SEQUENCE [LARGE SCALE GENOMIC DNA]</scope>
    <source>
        <strain evidence="10 11">RD-2-33</strain>
    </source>
</reference>
<dbReference type="Pfam" id="PF02518">
    <property type="entry name" value="HATPase_c"/>
    <property type="match status" value="1"/>
</dbReference>
<dbReference type="EC" id="2.7.13.3" evidence="2"/>
<dbReference type="EMBL" id="SJPE01000012">
    <property type="protein sequence ID" value="TBX67028.1"/>
    <property type="molecule type" value="Genomic_DNA"/>
</dbReference>
<keyword evidence="3" id="KW-0597">Phosphoprotein</keyword>
<keyword evidence="5" id="KW-0418">Kinase</keyword>
<dbReference type="InterPro" id="IPR013655">
    <property type="entry name" value="PAS_fold_3"/>
</dbReference>
<feature type="domain" description="PAS" evidence="8">
    <location>
        <begin position="449"/>
        <end position="492"/>
    </location>
</feature>
<dbReference type="InterPro" id="IPR001610">
    <property type="entry name" value="PAC"/>
</dbReference>
<dbReference type="Pfam" id="PF13426">
    <property type="entry name" value="PAS_9"/>
    <property type="match status" value="3"/>
</dbReference>
<dbReference type="Pfam" id="PF00512">
    <property type="entry name" value="HisKA"/>
    <property type="match status" value="1"/>
</dbReference>
<dbReference type="SMART" id="SM00086">
    <property type="entry name" value="PAC"/>
    <property type="match status" value="3"/>
</dbReference>
<feature type="domain" description="PAS" evidence="8">
    <location>
        <begin position="300"/>
        <end position="352"/>
    </location>
</feature>
<dbReference type="OrthoDB" id="9811889at2"/>
<evidence type="ECO:0000259" key="7">
    <source>
        <dbReference type="PROSITE" id="PS50109"/>
    </source>
</evidence>
<dbReference type="Proteomes" id="UP000293300">
    <property type="component" value="Unassembled WGS sequence"/>
</dbReference>
<keyword evidence="11" id="KW-1185">Reference proteome</keyword>
<dbReference type="InterPro" id="IPR004358">
    <property type="entry name" value="Sig_transdc_His_kin-like_C"/>
</dbReference>
<feature type="domain" description="PAS" evidence="8">
    <location>
        <begin position="175"/>
        <end position="247"/>
    </location>
</feature>
<dbReference type="InterPro" id="IPR003661">
    <property type="entry name" value="HisK_dim/P_dom"/>
</dbReference>
<evidence type="ECO:0000256" key="1">
    <source>
        <dbReference type="ARBA" id="ARBA00000085"/>
    </source>
</evidence>
<dbReference type="PRINTS" id="PR00344">
    <property type="entry name" value="BCTRLSENSOR"/>
</dbReference>
<evidence type="ECO:0000256" key="2">
    <source>
        <dbReference type="ARBA" id="ARBA00012438"/>
    </source>
</evidence>
<dbReference type="Gene3D" id="3.30.565.10">
    <property type="entry name" value="Histidine kinase-like ATPase, C-terminal domain"/>
    <property type="match status" value="1"/>
</dbReference>
<proteinExistence type="predicted"/>
<gene>
    <name evidence="10" type="ORF">EZL74_10240</name>
</gene>
<evidence type="ECO:0000256" key="4">
    <source>
        <dbReference type="ARBA" id="ARBA00022679"/>
    </source>
</evidence>
<feature type="domain" description="PAC" evidence="9">
    <location>
        <begin position="377"/>
        <end position="431"/>
    </location>
</feature>
<feature type="domain" description="PAC" evidence="9">
    <location>
        <begin position="251"/>
        <end position="303"/>
    </location>
</feature>
<feature type="domain" description="Histidine kinase" evidence="7">
    <location>
        <begin position="701"/>
        <end position="914"/>
    </location>
</feature>
<dbReference type="InterPro" id="IPR005467">
    <property type="entry name" value="His_kinase_dom"/>
</dbReference>
<dbReference type="InterPro" id="IPR036097">
    <property type="entry name" value="HisK_dim/P_sf"/>
</dbReference>
<feature type="coiled-coil region" evidence="6">
    <location>
        <begin position="147"/>
        <end position="178"/>
    </location>
</feature>
<evidence type="ECO:0000313" key="10">
    <source>
        <dbReference type="EMBL" id="TBX67028.1"/>
    </source>
</evidence>
<evidence type="ECO:0000313" key="11">
    <source>
        <dbReference type="Proteomes" id="UP000293300"/>
    </source>
</evidence>
<dbReference type="AlphaFoldDB" id="A0A4Q9YTV5"/>
<dbReference type="PANTHER" id="PTHR43304:SF1">
    <property type="entry name" value="PAC DOMAIN-CONTAINING PROTEIN"/>
    <property type="match status" value="1"/>
</dbReference>
<comment type="catalytic activity">
    <reaction evidence="1">
        <text>ATP + protein L-histidine = ADP + protein N-phospho-L-histidine.</text>
        <dbReference type="EC" id="2.7.13.3"/>
    </reaction>
</comment>
<feature type="coiled-coil region" evidence="6">
    <location>
        <begin position="671"/>
        <end position="698"/>
    </location>
</feature>
<dbReference type="RefSeq" id="WP_131476516.1">
    <property type="nucleotide sequence ID" value="NZ_SJPE01000012.1"/>
</dbReference>
<evidence type="ECO:0000259" key="9">
    <source>
        <dbReference type="PROSITE" id="PS50113"/>
    </source>
</evidence>
<dbReference type="FunFam" id="3.30.565.10:FF:000006">
    <property type="entry name" value="Sensor histidine kinase WalK"/>
    <property type="match status" value="1"/>
</dbReference>
<feature type="domain" description="PAC" evidence="9">
    <location>
        <begin position="507"/>
        <end position="559"/>
    </location>
</feature>
<dbReference type="Gene3D" id="1.10.287.130">
    <property type="match status" value="1"/>
</dbReference>
<dbReference type="Gene3D" id="3.30.450.20">
    <property type="entry name" value="PAS domain"/>
    <property type="match status" value="5"/>
</dbReference>
<dbReference type="PROSITE" id="PS50109">
    <property type="entry name" value="HIS_KIN"/>
    <property type="match status" value="1"/>
</dbReference>
<dbReference type="NCBIfam" id="TIGR00229">
    <property type="entry name" value="sensory_box"/>
    <property type="match status" value="4"/>
</dbReference>
<dbReference type="InterPro" id="IPR000700">
    <property type="entry name" value="PAS-assoc_C"/>
</dbReference>
<dbReference type="PROSITE" id="PS50113">
    <property type="entry name" value="PAC"/>
    <property type="match status" value="3"/>
</dbReference>
<evidence type="ECO:0000256" key="5">
    <source>
        <dbReference type="ARBA" id="ARBA00022777"/>
    </source>
</evidence>
<sequence>MNWEEVLILSRFMIGKKALLEFFKISPTPSLVLYPDAPKFTIAEVNEAYLKATQSKREDLVGRGIFEAFPDNDANPAADGVKNLSHSLNTVISSNLKHKMDVQRYDIPIRGTSEFEIKYWEPENIPLFDETNKLHLILHCAIDITEKKIAEDNIKLLNEKLEQRVQERTEEVEKALKRFEYVTQATFDAIWDWNLNEDKIFWGTGFENMFGYTTKDLKGDSSAWINKIHPDDIEKVRQGYYNTVKSPDTNWIEEYRYKKKDGTYSYVINKGVIIRNADGRATRIIGAMQDITKKKEEELRLKLLESVIVNTNDAVLITEAEPLNEPGPRIIYVNEAFTKMTGYTSEEVIGKTPRILQGPKTNQAELKKLGAALRDWQPCEATLLNYKKGGKEFWIHMSITPVADANGWFTHWVAVERDVTEIKKTEEELLKRLKEISDYKYAIDESAIVAITDQKGIISHVNDNFCKISKYSREELLGKDHRIINSNHHPKEFIKELWTTIAKGNVWKGELKNKAKDGTPYWVDTTIVPFLNEKGKPYQYVAIRSDITQRKIQEEKIIETTQKLLNTLESIQDGFYTLDSDWNVSYWNDEAEKLSGKKRTEIIGKNFWELYEGQISEKIHNAFYKAKEQKKPVRLEIYSKSLKYWFELNAFPSEMGLTVYFKNITDRKKTVSKLKKMNRSLENNIKKLALSNQELEQFAYVASHDLQEPLRMVTSFLTQIEKKYDDILDEKGKKYIFFAVDGAKRMRQIILDLLEFSRIGKTETKQQEIDVNNVVEEIRLLYQKQIEEKNAVIHYQNLPTVRTYASPLKQVFQNLISNALKYSKPDVAPVINITCSENAAFWKFEIKDNGIGISPEYFDKIFIIFQRLHSKEEYSGTGMGLSITKKIIENLRGEIWLESKPNHGTTFYFTIPKK</sequence>
<dbReference type="CDD" id="cd00082">
    <property type="entry name" value="HisKA"/>
    <property type="match status" value="1"/>
</dbReference>
<dbReference type="InterPro" id="IPR052162">
    <property type="entry name" value="Sensor_kinase/Photoreceptor"/>
</dbReference>
<dbReference type="InterPro" id="IPR013656">
    <property type="entry name" value="PAS_4"/>
</dbReference>
<dbReference type="InterPro" id="IPR036890">
    <property type="entry name" value="HATPase_C_sf"/>
</dbReference>
<dbReference type="SUPFAM" id="SSF47384">
    <property type="entry name" value="Homodimeric domain of signal transducing histidine kinase"/>
    <property type="match status" value="1"/>
</dbReference>
<dbReference type="SMART" id="SM00091">
    <property type="entry name" value="PAS"/>
    <property type="match status" value="5"/>
</dbReference>
<keyword evidence="4" id="KW-0808">Transferase</keyword>
<comment type="caution">
    <text evidence="10">The sequence shown here is derived from an EMBL/GenBank/DDBJ whole genome shotgun (WGS) entry which is preliminary data.</text>
</comment>
<keyword evidence="6" id="KW-0175">Coiled coil</keyword>
<dbReference type="GO" id="GO:0000155">
    <property type="term" value="F:phosphorelay sensor kinase activity"/>
    <property type="evidence" value="ECO:0007669"/>
    <property type="project" value="InterPro"/>
</dbReference>
<organism evidence="10 11">
    <name type="scientific">Flavobacterium silvisoli</name>
    <dbReference type="NCBI Taxonomy" id="2529433"/>
    <lineage>
        <taxon>Bacteria</taxon>
        <taxon>Pseudomonadati</taxon>
        <taxon>Bacteroidota</taxon>
        <taxon>Flavobacteriia</taxon>
        <taxon>Flavobacteriales</taxon>
        <taxon>Flavobacteriaceae</taxon>
        <taxon>Flavobacterium</taxon>
    </lineage>
</organism>
<evidence type="ECO:0000259" key="8">
    <source>
        <dbReference type="PROSITE" id="PS50112"/>
    </source>
</evidence>
<accession>A0A4Q9YTV5</accession>
<dbReference type="SUPFAM" id="SSF55785">
    <property type="entry name" value="PYP-like sensor domain (PAS domain)"/>
    <property type="match status" value="5"/>
</dbReference>
<dbReference type="SMART" id="SM00388">
    <property type="entry name" value="HisKA"/>
    <property type="match status" value="1"/>
</dbReference>
<dbReference type="PROSITE" id="PS50112">
    <property type="entry name" value="PAS"/>
    <property type="match status" value="4"/>
</dbReference>
<evidence type="ECO:0000256" key="3">
    <source>
        <dbReference type="ARBA" id="ARBA00022553"/>
    </source>
</evidence>
<dbReference type="SMART" id="SM00387">
    <property type="entry name" value="HATPase_c"/>
    <property type="match status" value="1"/>
</dbReference>
<dbReference type="Pfam" id="PF08447">
    <property type="entry name" value="PAS_3"/>
    <property type="match status" value="1"/>
</dbReference>
<feature type="domain" description="PAS" evidence="8">
    <location>
        <begin position="560"/>
        <end position="630"/>
    </location>
</feature>
<dbReference type="CDD" id="cd00130">
    <property type="entry name" value="PAS"/>
    <property type="match status" value="4"/>
</dbReference>
<name>A0A4Q9YTV5_9FLAO</name>
<dbReference type="InterPro" id="IPR000014">
    <property type="entry name" value="PAS"/>
</dbReference>
<protein>
    <recommendedName>
        <fullName evidence="2">histidine kinase</fullName>
        <ecNumber evidence="2">2.7.13.3</ecNumber>
    </recommendedName>
</protein>
<dbReference type="InterPro" id="IPR035965">
    <property type="entry name" value="PAS-like_dom_sf"/>
</dbReference>
<dbReference type="Pfam" id="PF08448">
    <property type="entry name" value="PAS_4"/>
    <property type="match status" value="1"/>
</dbReference>
<dbReference type="InterPro" id="IPR003594">
    <property type="entry name" value="HATPase_dom"/>
</dbReference>
<evidence type="ECO:0000256" key="6">
    <source>
        <dbReference type="SAM" id="Coils"/>
    </source>
</evidence>
<dbReference type="PANTHER" id="PTHR43304">
    <property type="entry name" value="PHYTOCHROME-LIKE PROTEIN CPH1"/>
    <property type="match status" value="1"/>
</dbReference>